<dbReference type="RefSeq" id="WP_129880933.1">
    <property type="nucleotide sequence ID" value="NZ_CAOFZM010000007.1"/>
</dbReference>
<proteinExistence type="predicted"/>
<comment type="caution">
    <text evidence="1">The sequence shown here is derived from an EMBL/GenBank/DDBJ whole genome shotgun (WGS) entry which is preliminary data.</text>
</comment>
<reference evidence="1 2" key="1">
    <citation type="submission" date="2019-07" db="EMBL/GenBank/DDBJ databases">
        <title>Draft genome of 7 Lactococcus lactis strains isolated from an artisanal cheese production.</title>
        <authorList>
            <person name="Biolcati F."/>
            <person name="Bottero M.T."/>
            <person name="Dalmasso A."/>
            <person name="Mcauliffe O."/>
        </authorList>
    </citation>
    <scope>NUCLEOTIDE SEQUENCE [LARGE SCALE GENOMIC DNA]</scope>
    <source>
        <strain evidence="1 2">MRS45.2</strain>
    </source>
</reference>
<evidence type="ECO:0000313" key="1">
    <source>
        <dbReference type="EMBL" id="TRW75843.1"/>
    </source>
</evidence>
<name>A0A4P6JC58_9LACT</name>
<protein>
    <submittedName>
        <fullName evidence="1">Uncharacterized protein</fullName>
    </submittedName>
</protein>
<organism evidence="1 2">
    <name type="scientific">Lactococcus lactis</name>
    <dbReference type="NCBI Taxonomy" id="1358"/>
    <lineage>
        <taxon>Bacteria</taxon>
        <taxon>Bacillati</taxon>
        <taxon>Bacillota</taxon>
        <taxon>Bacilli</taxon>
        <taxon>Lactobacillales</taxon>
        <taxon>Streptococcaceae</taxon>
        <taxon>Lactococcus</taxon>
    </lineage>
</organism>
<dbReference type="Proteomes" id="UP000317167">
    <property type="component" value="Unassembled WGS sequence"/>
</dbReference>
<gene>
    <name evidence="1" type="ORF">FNJ53_02185</name>
</gene>
<evidence type="ECO:0000313" key="2">
    <source>
        <dbReference type="Proteomes" id="UP000317167"/>
    </source>
</evidence>
<dbReference type="EMBL" id="VJWV01000001">
    <property type="protein sequence ID" value="TRW75843.1"/>
    <property type="molecule type" value="Genomic_DNA"/>
</dbReference>
<accession>A0A4P6JC58</accession>
<sequence>MKEEHRNKIIVDIGGNSDERYGYNYKNKELFIKSNKKMTGMGMLPVLVLSGAFPASAMNFAEQHSITISPVRWMILTTVVCVLLSFVLARILLYLSENFFNYRNFEKLEDSKKVEKLYQMQDSKTGEIILIVFAVICGSVGITLAGLYIDSGDIELWLIYITDLILVNLLVYIYWIYIRRARKFRTLALMELKKEQEIEK</sequence>
<dbReference type="AlphaFoldDB" id="A0A4P6JC58"/>